<dbReference type="EMBL" id="CYZE01000006">
    <property type="protein sequence ID" value="CUO42040.1"/>
    <property type="molecule type" value="Genomic_DNA"/>
</dbReference>
<dbReference type="Proteomes" id="UP000095651">
    <property type="component" value="Unassembled WGS sequence"/>
</dbReference>
<proteinExistence type="predicted"/>
<protein>
    <submittedName>
        <fullName evidence="1">Gp37Gp68 family protein</fullName>
    </submittedName>
</protein>
<sequence>MPTWNPWHGCDKISAGCLNCYVYRRDEEFGKDSSLVTQTSSFDLPLKKNRKGEYKLQPEEGTVYTCMTSDFFLEKADPWRAEIWRMIKARSDLKFYIITKRIERFMNCIPEDWGEGYDHVTICCTCENQDRADYRLPIFLQMPMKHREIIHEPMLEPVEIRPYLASGLIEKVICGGESGPDARLCDFAWILNTINQCVEYEVPFYFKQTGARFKKGRNIYRIERKNQMAQAAKAGVNYRC</sequence>
<evidence type="ECO:0000313" key="1">
    <source>
        <dbReference type="EMBL" id="CUO42040.1"/>
    </source>
</evidence>
<reference evidence="1 2" key="1">
    <citation type="submission" date="2015-09" db="EMBL/GenBank/DDBJ databases">
        <authorList>
            <consortium name="Pathogen Informatics"/>
        </authorList>
    </citation>
    <scope>NUCLEOTIDE SEQUENCE [LARGE SCALE GENOMIC DNA]</scope>
    <source>
        <strain evidence="1 2">2789STDY5608850</strain>
    </source>
</reference>
<organism evidence="1 2">
    <name type="scientific">Hungatella hathewayi</name>
    <dbReference type="NCBI Taxonomy" id="154046"/>
    <lineage>
        <taxon>Bacteria</taxon>
        <taxon>Bacillati</taxon>
        <taxon>Bacillota</taxon>
        <taxon>Clostridia</taxon>
        <taxon>Lachnospirales</taxon>
        <taxon>Lachnospiraceae</taxon>
        <taxon>Hungatella</taxon>
    </lineage>
</organism>
<gene>
    <name evidence="1" type="ORF">ERS852407_02759</name>
</gene>
<accession>A0A174F154</accession>
<dbReference type="InterPro" id="IPR011101">
    <property type="entry name" value="DUF5131"/>
</dbReference>
<dbReference type="RefSeq" id="WP_055655900.1">
    <property type="nucleotide sequence ID" value="NZ_CABIXC010000006.1"/>
</dbReference>
<evidence type="ECO:0000313" key="2">
    <source>
        <dbReference type="Proteomes" id="UP000095651"/>
    </source>
</evidence>
<dbReference type="Pfam" id="PF07505">
    <property type="entry name" value="DUF5131"/>
    <property type="match status" value="1"/>
</dbReference>
<dbReference type="AlphaFoldDB" id="A0A174F154"/>
<name>A0A174F154_9FIRM</name>